<dbReference type="Gene3D" id="3.40.640.10">
    <property type="entry name" value="Type I PLP-dependent aspartate aminotransferase-like (Major domain)"/>
    <property type="match status" value="1"/>
</dbReference>
<dbReference type="AlphaFoldDB" id="T2JDY3"/>
<reference evidence="1 2" key="2">
    <citation type="submission" date="2013-09" db="EMBL/GenBank/DDBJ databases">
        <title>Whole genome comparison of six Crocosphaera watsonii strains with differing phenotypes.</title>
        <authorList>
            <person name="Bench S.R."/>
            <person name="Heller P."/>
            <person name="Frank I."/>
            <person name="Arciniega M."/>
            <person name="Shilova I.N."/>
            <person name="Zehr J.P."/>
        </authorList>
    </citation>
    <scope>NUCLEOTIDE SEQUENCE [LARGE SCALE GENOMIC DNA]</scope>
    <source>
        <strain evidence="1 2">WH 0401</strain>
    </source>
</reference>
<proteinExistence type="predicted"/>
<evidence type="ECO:0000313" key="2">
    <source>
        <dbReference type="Proteomes" id="UP000018198"/>
    </source>
</evidence>
<dbReference type="InterPro" id="IPR015421">
    <property type="entry name" value="PyrdxlP-dep_Trfase_major"/>
</dbReference>
<sequence length="74" mass="8103">MDENTFAPSLQMVKDAVEKGSTPAISGVLWVHIGGVISPEFPEVVKYCHDNGLFVLEDTAHAQEVKLMGFKLET</sequence>
<dbReference type="InterPro" id="IPR015424">
    <property type="entry name" value="PyrdxlP-dep_Trfase"/>
</dbReference>
<dbReference type="Proteomes" id="UP000018198">
    <property type="component" value="Unassembled WGS sequence"/>
</dbReference>
<reference evidence="1 2" key="1">
    <citation type="submission" date="2013-01" db="EMBL/GenBank/DDBJ databases">
        <authorList>
            <person name="Bench S."/>
        </authorList>
    </citation>
    <scope>NUCLEOTIDE SEQUENCE [LARGE SCALE GENOMIC DNA]</scope>
    <source>
        <strain evidence="1 2">WH 0401</strain>
    </source>
</reference>
<dbReference type="GO" id="GO:0008483">
    <property type="term" value="F:transaminase activity"/>
    <property type="evidence" value="ECO:0007669"/>
    <property type="project" value="UniProtKB-KW"/>
</dbReference>
<evidence type="ECO:0000313" key="1">
    <source>
        <dbReference type="EMBL" id="CCQ62707.1"/>
    </source>
</evidence>
<comment type="caution">
    <text evidence="1">The sequence shown here is derived from an EMBL/GenBank/DDBJ whole genome shotgun (WGS) entry which is preliminary data.</text>
</comment>
<dbReference type="EMBL" id="CAQM01000564">
    <property type="protein sequence ID" value="CCQ62707.1"/>
    <property type="molecule type" value="Genomic_DNA"/>
</dbReference>
<protein>
    <submittedName>
        <fullName evidence="1">DegT/DnrJ/EryC1/StrS aminotransferase</fullName>
    </submittedName>
</protein>
<accession>T2JDY3</accession>
<gene>
    <name evidence="1" type="ORF">CWATWH0401_2251</name>
</gene>
<keyword evidence="1" id="KW-0032">Aminotransferase</keyword>
<keyword evidence="1" id="KW-0808">Transferase</keyword>
<dbReference type="SUPFAM" id="SSF53383">
    <property type="entry name" value="PLP-dependent transferases"/>
    <property type="match status" value="1"/>
</dbReference>
<dbReference type="Pfam" id="PF01041">
    <property type="entry name" value="DegT_DnrJ_EryC1"/>
    <property type="match status" value="1"/>
</dbReference>
<dbReference type="InterPro" id="IPR000653">
    <property type="entry name" value="DegT/StrS_aminotransferase"/>
</dbReference>
<organism evidence="1 2">
    <name type="scientific">Crocosphaera watsonii WH 0401</name>
    <dbReference type="NCBI Taxonomy" id="555881"/>
    <lineage>
        <taxon>Bacteria</taxon>
        <taxon>Bacillati</taxon>
        <taxon>Cyanobacteriota</taxon>
        <taxon>Cyanophyceae</taxon>
        <taxon>Oscillatoriophycideae</taxon>
        <taxon>Chroococcales</taxon>
        <taxon>Aphanothecaceae</taxon>
        <taxon>Crocosphaera</taxon>
    </lineage>
</organism>
<name>T2JDY3_CROWT</name>